<dbReference type="Pfam" id="PF14542">
    <property type="entry name" value="Acetyltransf_CG"/>
    <property type="match status" value="1"/>
</dbReference>
<dbReference type="RefSeq" id="WP_238199314.1">
    <property type="nucleotide sequence ID" value="NZ_BPQZ01000034.1"/>
</dbReference>
<evidence type="ECO:0000313" key="3">
    <source>
        <dbReference type="Proteomes" id="UP001157440"/>
    </source>
</evidence>
<dbReference type="InterPro" id="IPR031165">
    <property type="entry name" value="GNAT_YJDJ"/>
</dbReference>
<keyword evidence="3" id="KW-1185">Reference proteome</keyword>
<comment type="caution">
    <text evidence="2">The sequence shown here is derived from an EMBL/GenBank/DDBJ whole genome shotgun (WGS) entry which is preliminary data.</text>
</comment>
<dbReference type="PROSITE" id="PS51729">
    <property type="entry name" value="GNAT_YJDJ"/>
    <property type="match status" value="1"/>
</dbReference>
<reference evidence="3" key="1">
    <citation type="journal article" date="2019" name="Int. J. Syst. Evol. Microbiol.">
        <title>The Global Catalogue of Microorganisms (GCM) 10K type strain sequencing project: providing services to taxonomists for standard genome sequencing and annotation.</title>
        <authorList>
            <consortium name="The Broad Institute Genomics Platform"/>
            <consortium name="The Broad Institute Genome Sequencing Center for Infectious Disease"/>
            <person name="Wu L."/>
            <person name="Ma J."/>
        </authorList>
    </citation>
    <scope>NUCLEOTIDE SEQUENCE [LARGE SCALE GENOMIC DNA]</scope>
    <source>
        <strain evidence="3">NBRC 103632</strain>
    </source>
</reference>
<protein>
    <submittedName>
        <fullName evidence="2">N-acetyltransferase</fullName>
    </submittedName>
</protein>
<proteinExistence type="predicted"/>
<organism evidence="2 3">
    <name type="scientific">Methylobacterium tardum</name>
    <dbReference type="NCBI Taxonomy" id="374432"/>
    <lineage>
        <taxon>Bacteria</taxon>
        <taxon>Pseudomonadati</taxon>
        <taxon>Pseudomonadota</taxon>
        <taxon>Alphaproteobacteria</taxon>
        <taxon>Hyphomicrobiales</taxon>
        <taxon>Methylobacteriaceae</taxon>
        <taxon>Methylobacterium</taxon>
    </lineage>
</organism>
<accession>A0AA37TQK0</accession>
<dbReference type="Gene3D" id="3.40.630.30">
    <property type="match status" value="1"/>
</dbReference>
<evidence type="ECO:0000259" key="1">
    <source>
        <dbReference type="PROSITE" id="PS51729"/>
    </source>
</evidence>
<dbReference type="EMBL" id="BSPL01000029">
    <property type="protein sequence ID" value="GLS73742.1"/>
    <property type="molecule type" value="Genomic_DNA"/>
</dbReference>
<name>A0AA37TQK0_9HYPH</name>
<gene>
    <name evidence="2" type="ORF">GCM10007890_57570</name>
</gene>
<feature type="domain" description="N-acetyltransferase" evidence="1">
    <location>
        <begin position="6"/>
        <end position="91"/>
    </location>
</feature>
<dbReference type="InterPro" id="IPR016181">
    <property type="entry name" value="Acyl_CoA_acyltransferase"/>
</dbReference>
<dbReference type="SUPFAM" id="SSF55729">
    <property type="entry name" value="Acyl-CoA N-acyltransferases (Nat)"/>
    <property type="match status" value="1"/>
</dbReference>
<dbReference type="Proteomes" id="UP001157440">
    <property type="component" value="Unassembled WGS sequence"/>
</dbReference>
<dbReference type="AlphaFoldDB" id="A0AA37TQK0"/>
<evidence type="ECO:0000313" key="2">
    <source>
        <dbReference type="EMBL" id="GLS73742.1"/>
    </source>
</evidence>
<sequence>MTDAVHDNGDRSRFELAVGGEVVFATYRREAGQLVISYVYAPPALRGTGAADRLMAGVAARARAGGERIVPLCGYARAWLRRHPAHHDLLA</sequence>